<sequence>MRNFSFFLMEISFLFYLVLFLIVLLFSIYLYLRYVPKTNEFSCKDFNELISRCVNYIKNFTNVLLIEECDGKKPGYYDIIYIDGKCITVPK</sequence>
<keyword evidence="1" id="KW-1133">Transmembrane helix</keyword>
<organism evidence="2 3">
    <name type="scientific">Candidatus Nanoclepta minutus</name>
    <dbReference type="NCBI Taxonomy" id="1940235"/>
    <lineage>
        <taxon>Archaea</taxon>
        <taxon>Nanobdellota</taxon>
        <taxon>Candidatus Nanoclepta</taxon>
    </lineage>
</organism>
<dbReference type="Proteomes" id="UP000266622">
    <property type="component" value="Unassembled WGS sequence"/>
</dbReference>
<protein>
    <submittedName>
        <fullName evidence="2">Uncharacterized protein</fullName>
    </submittedName>
</protein>
<reference evidence="2 3" key="1">
    <citation type="journal article" date="2018" name="Syst. Appl. Microbiol.">
        <title>A new symbiotic nanoarchaeote (Candidatus Nanoclepta minutus) and its host (Zestosphaera tikiterensis gen. nov., sp. nov.) from a New Zealand hot spring.</title>
        <authorList>
            <person name="St John E."/>
            <person name="Liu Y."/>
            <person name="Podar M."/>
            <person name="Stott M.B."/>
            <person name="Meneghin J."/>
            <person name="Chen Z."/>
            <person name="Lagutin K."/>
            <person name="Mitchell K."/>
            <person name="Reysenbach A.L."/>
        </authorList>
    </citation>
    <scope>NUCLEOTIDE SEQUENCE [LARGE SCALE GENOMIC DNA]</scope>
    <source>
        <strain evidence="2">NZ3</strain>
    </source>
</reference>
<evidence type="ECO:0000313" key="2">
    <source>
        <dbReference type="EMBL" id="RIB35151.1"/>
    </source>
</evidence>
<name>A0A397WMM5_9ARCH</name>
<comment type="caution">
    <text evidence="2">The sequence shown here is derived from an EMBL/GenBank/DDBJ whole genome shotgun (WGS) entry which is preliminary data.</text>
</comment>
<feature type="transmembrane region" description="Helical" evidence="1">
    <location>
        <begin position="6"/>
        <end position="32"/>
    </location>
</feature>
<evidence type="ECO:0000313" key="3">
    <source>
        <dbReference type="Proteomes" id="UP000266622"/>
    </source>
</evidence>
<keyword evidence="1" id="KW-0812">Transmembrane</keyword>
<evidence type="ECO:0000256" key="1">
    <source>
        <dbReference type="SAM" id="Phobius"/>
    </source>
</evidence>
<keyword evidence="1" id="KW-0472">Membrane</keyword>
<proteinExistence type="predicted"/>
<accession>A0A397WMM5</accession>
<dbReference type="EMBL" id="MWMI01000005">
    <property type="protein sequence ID" value="RIB35151.1"/>
    <property type="molecule type" value="Genomic_DNA"/>
</dbReference>
<dbReference type="AlphaFoldDB" id="A0A397WMM5"/>
<gene>
    <name evidence="2" type="ORF">BXU00_03050</name>
</gene>